<keyword evidence="1" id="KW-0808">Transferase</keyword>
<dbReference type="AlphaFoldDB" id="A0A523S1N6"/>
<sequence length="407" mass="47122">MRVLFLTSKFPYPLIGGEAIKAYYYLKYLSLSHEVTLLTFTNHHIEPISLDRIKKLCHSVKIVPRSVRILSWINSGLAILSSKPFQVKYYHSRKMREVVNREINNHKYDLLIVHLIRMFDYVRNYGGCVKIAALEDALSLNYSRQFNYLNRANRWLVNLERKRVFQYEKEIIECSRLCLVVSRVDKSFLEKRTGQADKIRIVPNGVSRELLARGGNKVKEKDWIVFLGNMGSSFFNTGNFPNRDACTFFSTAVFPRLRQKNKGIKFLIVGANPSKEIMKLRKIEGVEVTGFTRDPYYYLERAKIFVAPLRCGAGIQNKILEAMALGKAVVTTQIGAEGIEGENDKHFVIVDKDKPEEMADRVMDLLKNERNRRYIGENARGLIKEKYTWDIIGESFLREVEKITCKV</sequence>
<dbReference type="Gene3D" id="3.40.50.2000">
    <property type="entry name" value="Glycogen Phosphorylase B"/>
    <property type="match status" value="2"/>
</dbReference>
<accession>A0A523S1N6</accession>
<dbReference type="EMBL" id="SOKJ01000119">
    <property type="protein sequence ID" value="TET11946.1"/>
    <property type="molecule type" value="Genomic_DNA"/>
</dbReference>
<evidence type="ECO:0000313" key="1">
    <source>
        <dbReference type="EMBL" id="TET11946.1"/>
    </source>
</evidence>
<dbReference type="Proteomes" id="UP000316360">
    <property type="component" value="Unassembled WGS sequence"/>
</dbReference>
<evidence type="ECO:0000313" key="2">
    <source>
        <dbReference type="Proteomes" id="UP000316360"/>
    </source>
</evidence>
<proteinExistence type="predicted"/>
<organism evidence="1 2">
    <name type="scientific">Aerophobetes bacterium</name>
    <dbReference type="NCBI Taxonomy" id="2030807"/>
    <lineage>
        <taxon>Bacteria</taxon>
        <taxon>Candidatus Aerophobota</taxon>
    </lineage>
</organism>
<dbReference type="SUPFAM" id="SSF53756">
    <property type="entry name" value="UDP-Glycosyltransferase/glycogen phosphorylase"/>
    <property type="match status" value="1"/>
</dbReference>
<name>A0A523S1N6_UNCAE</name>
<dbReference type="Pfam" id="PF13692">
    <property type="entry name" value="Glyco_trans_1_4"/>
    <property type="match status" value="1"/>
</dbReference>
<dbReference type="CDD" id="cd03801">
    <property type="entry name" value="GT4_PimA-like"/>
    <property type="match status" value="1"/>
</dbReference>
<comment type="caution">
    <text evidence="1">The sequence shown here is derived from an EMBL/GenBank/DDBJ whole genome shotgun (WGS) entry which is preliminary data.</text>
</comment>
<gene>
    <name evidence="1" type="ORF">E3J84_02240</name>
</gene>
<reference evidence="1 2" key="1">
    <citation type="submission" date="2019-03" db="EMBL/GenBank/DDBJ databases">
        <title>Metabolic potential of uncultured bacteria and archaea associated with petroleum seepage in deep-sea sediments.</title>
        <authorList>
            <person name="Dong X."/>
            <person name="Hubert C."/>
        </authorList>
    </citation>
    <scope>NUCLEOTIDE SEQUENCE [LARGE SCALE GENOMIC DNA]</scope>
    <source>
        <strain evidence="1">E44_bin7</strain>
    </source>
</reference>
<protein>
    <submittedName>
        <fullName evidence="1">Glycosyltransferase</fullName>
    </submittedName>
</protein>
<dbReference type="PANTHER" id="PTHR12526">
    <property type="entry name" value="GLYCOSYLTRANSFERASE"/>
    <property type="match status" value="1"/>
</dbReference>
<dbReference type="PANTHER" id="PTHR12526:SF630">
    <property type="entry name" value="GLYCOSYLTRANSFERASE"/>
    <property type="match status" value="1"/>
</dbReference>
<dbReference type="GO" id="GO:0016740">
    <property type="term" value="F:transferase activity"/>
    <property type="evidence" value="ECO:0007669"/>
    <property type="project" value="UniProtKB-KW"/>
</dbReference>